<dbReference type="RefSeq" id="WP_425482659.1">
    <property type="nucleotide sequence ID" value="NZ_SMLW01000162.1"/>
</dbReference>
<dbReference type="SUPFAM" id="SSF82185">
    <property type="entry name" value="Histone H3 K4-specific methyltransferase SET7/9 N-terminal domain"/>
    <property type="match status" value="1"/>
</dbReference>
<feature type="non-terminal residue" evidence="1">
    <location>
        <position position="119"/>
    </location>
</feature>
<dbReference type="EMBL" id="SMLW01000162">
    <property type="protein sequence ID" value="MTI23421.1"/>
    <property type="molecule type" value="Genomic_DNA"/>
</dbReference>
<dbReference type="Gene3D" id="2.20.110.10">
    <property type="entry name" value="Histone H3 K4-specific methyltransferase SET7/9 N-terminal domain"/>
    <property type="match status" value="1"/>
</dbReference>
<comment type="caution">
    <text evidence="1">The sequence shown here is derived from an EMBL/GenBank/DDBJ whole genome shotgun (WGS) entry which is preliminary data.</text>
</comment>
<dbReference type="Proteomes" id="UP000798808">
    <property type="component" value="Unassembled WGS sequence"/>
</dbReference>
<keyword evidence="2" id="KW-1185">Reference proteome</keyword>
<dbReference type="InterPro" id="IPR011652">
    <property type="entry name" value="MORN_2"/>
</dbReference>
<dbReference type="PROSITE" id="PS51257">
    <property type="entry name" value="PROKAR_LIPOPROTEIN"/>
    <property type="match status" value="1"/>
</dbReference>
<name>A0ABW9RHH9_9BACT</name>
<accession>A0ABW9RHH9</accession>
<organism evidence="1 2">
    <name type="scientific">Fulvivirga kasyanovii</name>
    <dbReference type="NCBI Taxonomy" id="396812"/>
    <lineage>
        <taxon>Bacteria</taxon>
        <taxon>Pseudomonadati</taxon>
        <taxon>Bacteroidota</taxon>
        <taxon>Cytophagia</taxon>
        <taxon>Cytophagales</taxon>
        <taxon>Fulvivirgaceae</taxon>
        <taxon>Fulvivirga</taxon>
    </lineage>
</organism>
<sequence>MRINIISPLFTVVFLISCNIDITNKTPKEVDYQELNFKDGKGYYEDNLYTGIVVTRHANGEKKFESDFVKGLDNGQFKEWDEDGHLIEKSNSKKGKLHGKYVRYYPNGQKHFETTYKEG</sequence>
<evidence type="ECO:0000313" key="1">
    <source>
        <dbReference type="EMBL" id="MTI23421.1"/>
    </source>
</evidence>
<gene>
    <name evidence="1" type="ORF">E1163_00505</name>
</gene>
<evidence type="ECO:0008006" key="3">
    <source>
        <dbReference type="Google" id="ProtNLM"/>
    </source>
</evidence>
<dbReference type="Pfam" id="PF07661">
    <property type="entry name" value="MORN_2"/>
    <property type="match status" value="2"/>
</dbReference>
<evidence type="ECO:0000313" key="2">
    <source>
        <dbReference type="Proteomes" id="UP000798808"/>
    </source>
</evidence>
<proteinExistence type="predicted"/>
<protein>
    <recommendedName>
        <fullName evidence="3">Toxin-antitoxin system YwqK family antitoxin</fullName>
    </recommendedName>
</protein>
<reference evidence="1 2" key="1">
    <citation type="submission" date="2019-02" db="EMBL/GenBank/DDBJ databases">
        <authorList>
            <person name="Goldberg S.R."/>
            <person name="Haltli B.A."/>
            <person name="Correa H."/>
            <person name="Russell K.G."/>
        </authorList>
    </citation>
    <scope>NUCLEOTIDE SEQUENCE [LARGE SCALE GENOMIC DNA]</scope>
    <source>
        <strain evidence="1 2">JCM 16186</strain>
    </source>
</reference>